<dbReference type="EMBL" id="JACHTE010000002">
    <property type="protein sequence ID" value="MBB1087471.1"/>
    <property type="molecule type" value="Genomic_DNA"/>
</dbReference>
<evidence type="ECO:0000256" key="4">
    <source>
        <dbReference type="ARBA" id="ARBA00022272"/>
    </source>
</evidence>
<dbReference type="GO" id="GO:0004640">
    <property type="term" value="F:phosphoribosylanthranilate isomerase activity"/>
    <property type="evidence" value="ECO:0007669"/>
    <property type="project" value="UniProtKB-UniRule"/>
</dbReference>
<dbReference type="InterPro" id="IPR044643">
    <property type="entry name" value="TrpF_fam"/>
</dbReference>
<accession>A0A7W3U1X8</accession>
<dbReference type="Pfam" id="PF00697">
    <property type="entry name" value="PRAI"/>
    <property type="match status" value="1"/>
</dbReference>
<dbReference type="InterPro" id="IPR001240">
    <property type="entry name" value="PRAI_dom"/>
</dbReference>
<organism evidence="11 12">
    <name type="scientific">Marilutibacter penaei</name>
    <dbReference type="NCBI Taxonomy" id="2759900"/>
    <lineage>
        <taxon>Bacteria</taxon>
        <taxon>Pseudomonadati</taxon>
        <taxon>Pseudomonadota</taxon>
        <taxon>Gammaproteobacteria</taxon>
        <taxon>Lysobacterales</taxon>
        <taxon>Lysobacteraceae</taxon>
        <taxon>Marilutibacter</taxon>
    </lineage>
</organism>
<protein>
    <recommendedName>
        <fullName evidence="4 9">N-(5'-phosphoribosyl)anthranilate isomerase</fullName>
        <shortName evidence="9">PRAI</shortName>
        <ecNumber evidence="3 9">5.3.1.24</ecNumber>
    </recommendedName>
</protein>
<keyword evidence="6 9" id="KW-0822">Tryptophan biosynthesis</keyword>
<dbReference type="NCBIfam" id="NF002296">
    <property type="entry name" value="PRK01222.1-2"/>
    <property type="match status" value="1"/>
</dbReference>
<dbReference type="Gene3D" id="3.20.20.70">
    <property type="entry name" value="Aldolase class I"/>
    <property type="match status" value="1"/>
</dbReference>
<name>A0A7W3U1X8_9GAMM</name>
<gene>
    <name evidence="9" type="primary">trpF</name>
    <name evidence="11" type="ORF">H4F99_03090</name>
</gene>
<evidence type="ECO:0000256" key="5">
    <source>
        <dbReference type="ARBA" id="ARBA00022605"/>
    </source>
</evidence>
<proteinExistence type="inferred from homology"/>
<dbReference type="Proteomes" id="UP000552587">
    <property type="component" value="Unassembled WGS sequence"/>
</dbReference>
<dbReference type="CDD" id="cd00405">
    <property type="entry name" value="PRAI"/>
    <property type="match status" value="1"/>
</dbReference>
<comment type="similarity">
    <text evidence="9">Belongs to the TrpF family.</text>
</comment>
<keyword evidence="12" id="KW-1185">Reference proteome</keyword>
<keyword evidence="7 9" id="KW-0057">Aromatic amino acid biosynthesis</keyword>
<dbReference type="InterPro" id="IPR011060">
    <property type="entry name" value="RibuloseP-bd_barrel"/>
</dbReference>
<sequence>MDRAHFRTRIKFCGLTRPGDVRLACELGVDAVGLVFAERSRRRISIEQAALLRHAVPPMVSVVALFMDAPVARVAKVIEAAKPDLLQFHGNEPDAWCRQFGLPYLKAVPMGDRAEAGDAPADEARLFGPYPGAAGFLLDSHAAGEAGGSGRSFDWSRIPTGLSRPMLLAGGLSPETVGAAIAQAAPWGVDVSSGIEASPGLKDGERMRAFVRAVREADTRAG</sequence>
<dbReference type="NCBIfam" id="NF002298">
    <property type="entry name" value="PRK01222.1-4"/>
    <property type="match status" value="1"/>
</dbReference>
<evidence type="ECO:0000256" key="1">
    <source>
        <dbReference type="ARBA" id="ARBA00001164"/>
    </source>
</evidence>
<dbReference type="InterPro" id="IPR013785">
    <property type="entry name" value="Aldolase_TIM"/>
</dbReference>
<keyword evidence="8 9" id="KW-0413">Isomerase</keyword>
<dbReference type="RefSeq" id="WP_182668266.1">
    <property type="nucleotide sequence ID" value="NZ_JACHTE010000002.1"/>
</dbReference>
<evidence type="ECO:0000256" key="7">
    <source>
        <dbReference type="ARBA" id="ARBA00023141"/>
    </source>
</evidence>
<dbReference type="PANTHER" id="PTHR42894">
    <property type="entry name" value="N-(5'-PHOSPHORIBOSYL)ANTHRANILATE ISOMERASE"/>
    <property type="match status" value="1"/>
</dbReference>
<dbReference type="EC" id="5.3.1.24" evidence="3 9"/>
<dbReference type="HAMAP" id="MF_00135">
    <property type="entry name" value="PRAI"/>
    <property type="match status" value="1"/>
</dbReference>
<dbReference type="UniPathway" id="UPA00035">
    <property type="reaction ID" value="UER00042"/>
</dbReference>
<evidence type="ECO:0000313" key="11">
    <source>
        <dbReference type="EMBL" id="MBB1087471.1"/>
    </source>
</evidence>
<keyword evidence="5 9" id="KW-0028">Amino-acid biosynthesis</keyword>
<dbReference type="PANTHER" id="PTHR42894:SF1">
    <property type="entry name" value="N-(5'-PHOSPHORIBOSYL)ANTHRANILATE ISOMERASE"/>
    <property type="match status" value="1"/>
</dbReference>
<evidence type="ECO:0000256" key="2">
    <source>
        <dbReference type="ARBA" id="ARBA00004664"/>
    </source>
</evidence>
<evidence type="ECO:0000313" key="12">
    <source>
        <dbReference type="Proteomes" id="UP000552587"/>
    </source>
</evidence>
<evidence type="ECO:0000256" key="8">
    <source>
        <dbReference type="ARBA" id="ARBA00023235"/>
    </source>
</evidence>
<evidence type="ECO:0000256" key="6">
    <source>
        <dbReference type="ARBA" id="ARBA00022822"/>
    </source>
</evidence>
<feature type="domain" description="N-(5'phosphoribosyl) anthranilate isomerase (PRAI)" evidence="10">
    <location>
        <begin position="11"/>
        <end position="212"/>
    </location>
</feature>
<evidence type="ECO:0000259" key="10">
    <source>
        <dbReference type="Pfam" id="PF00697"/>
    </source>
</evidence>
<comment type="caution">
    <text evidence="11">The sequence shown here is derived from an EMBL/GenBank/DDBJ whole genome shotgun (WGS) entry which is preliminary data.</text>
</comment>
<evidence type="ECO:0000256" key="3">
    <source>
        <dbReference type="ARBA" id="ARBA00012572"/>
    </source>
</evidence>
<comment type="catalytic activity">
    <reaction evidence="1 9">
        <text>N-(5-phospho-beta-D-ribosyl)anthranilate = 1-(2-carboxyphenylamino)-1-deoxy-D-ribulose 5-phosphate</text>
        <dbReference type="Rhea" id="RHEA:21540"/>
        <dbReference type="ChEBI" id="CHEBI:18277"/>
        <dbReference type="ChEBI" id="CHEBI:58613"/>
        <dbReference type="EC" id="5.3.1.24"/>
    </reaction>
</comment>
<evidence type="ECO:0000256" key="9">
    <source>
        <dbReference type="HAMAP-Rule" id="MF_00135"/>
    </source>
</evidence>
<dbReference type="GO" id="GO:0000162">
    <property type="term" value="P:L-tryptophan biosynthetic process"/>
    <property type="evidence" value="ECO:0007669"/>
    <property type="project" value="UniProtKB-UniRule"/>
</dbReference>
<dbReference type="SUPFAM" id="SSF51366">
    <property type="entry name" value="Ribulose-phoshate binding barrel"/>
    <property type="match status" value="1"/>
</dbReference>
<reference evidence="11 12" key="1">
    <citation type="submission" date="2020-07" db="EMBL/GenBank/DDBJ databases">
        <authorList>
            <person name="Xu S."/>
            <person name="Li A."/>
        </authorList>
    </citation>
    <scope>NUCLEOTIDE SEQUENCE [LARGE SCALE GENOMIC DNA]</scope>
    <source>
        <strain evidence="11 12">SG-8</strain>
    </source>
</reference>
<comment type="pathway">
    <text evidence="2 9">Amino-acid biosynthesis; L-tryptophan biosynthesis; L-tryptophan from chorismate: step 3/5.</text>
</comment>
<dbReference type="AlphaFoldDB" id="A0A7W3U1X8"/>